<dbReference type="EC" id="2.7.7.65" evidence="1"/>
<feature type="transmembrane region" description="Helical" evidence="3">
    <location>
        <begin position="6"/>
        <end position="27"/>
    </location>
</feature>
<comment type="catalytic activity">
    <reaction evidence="2">
        <text>2 GTP = 3',3'-c-di-GMP + 2 diphosphate</text>
        <dbReference type="Rhea" id="RHEA:24898"/>
        <dbReference type="ChEBI" id="CHEBI:33019"/>
        <dbReference type="ChEBI" id="CHEBI:37565"/>
        <dbReference type="ChEBI" id="CHEBI:58805"/>
        <dbReference type="EC" id="2.7.7.65"/>
    </reaction>
</comment>
<proteinExistence type="predicted"/>
<protein>
    <recommendedName>
        <fullName evidence="1">diguanylate cyclase</fullName>
        <ecNumber evidence="1">2.7.7.65</ecNumber>
    </recommendedName>
</protein>
<feature type="domain" description="GGDEF" evidence="4">
    <location>
        <begin position="246"/>
        <end position="380"/>
    </location>
</feature>
<dbReference type="RefSeq" id="WP_354557724.1">
    <property type="nucleotide sequence ID" value="NZ_JBEPMB010000006.1"/>
</dbReference>
<dbReference type="EMBL" id="JBEPMB010000006">
    <property type="protein sequence ID" value="MET3615249.1"/>
    <property type="molecule type" value="Genomic_DNA"/>
</dbReference>
<gene>
    <name evidence="5" type="ORF">ABID16_003592</name>
</gene>
<accession>A0ABV2J612</accession>
<evidence type="ECO:0000313" key="6">
    <source>
        <dbReference type="Proteomes" id="UP001549047"/>
    </source>
</evidence>
<dbReference type="Gene3D" id="3.30.70.270">
    <property type="match status" value="1"/>
</dbReference>
<dbReference type="CDD" id="cd01949">
    <property type="entry name" value="GGDEF"/>
    <property type="match status" value="1"/>
</dbReference>
<evidence type="ECO:0000259" key="4">
    <source>
        <dbReference type="PROSITE" id="PS50887"/>
    </source>
</evidence>
<dbReference type="Proteomes" id="UP001549047">
    <property type="component" value="Unassembled WGS sequence"/>
</dbReference>
<dbReference type="Pfam" id="PF00990">
    <property type="entry name" value="GGDEF"/>
    <property type="match status" value="1"/>
</dbReference>
<feature type="transmembrane region" description="Helical" evidence="3">
    <location>
        <begin position="64"/>
        <end position="82"/>
    </location>
</feature>
<evidence type="ECO:0000256" key="1">
    <source>
        <dbReference type="ARBA" id="ARBA00012528"/>
    </source>
</evidence>
<comment type="caution">
    <text evidence="5">The sequence shown here is derived from an EMBL/GenBank/DDBJ whole genome shotgun (WGS) entry which is preliminary data.</text>
</comment>
<dbReference type="InterPro" id="IPR043128">
    <property type="entry name" value="Rev_trsase/Diguanyl_cyclase"/>
</dbReference>
<dbReference type="InterPro" id="IPR029787">
    <property type="entry name" value="Nucleotide_cyclase"/>
</dbReference>
<dbReference type="SUPFAM" id="SSF55073">
    <property type="entry name" value="Nucleotide cyclase"/>
    <property type="match status" value="1"/>
</dbReference>
<sequence>MLDFTTVFVFSTGITLFVCFVTGLAWFADESGVETRNWFLASLLQLCGSLLMISGDVIPLQIGGYIGGIITTAASGYLALGYRQLFGQQARPGGVLLVAFGTGTAVYLTKFLSGNQQDGIWMLYFGSSINLFVAARTVCVGARSERLRFGRFAAWSLGAYAGTYLAVAPLALLFPVRFVEGKPVSVWLEITTIPLVLLNLTAFLMTLVVKLERAKERQRHLATYDSLTGARNRSAFYAAWSRRLGRSGVLAVIDLDHFKTVNDSYGHRAGDDALLAFSKAVSAVLPRNAVFGRLGGEEFAVLLNDLDAANAARHLESLREKVATMAIDAGDGRWFTITFSGGYVAFEETESDMDRIFTAADRAMYAAKDAGRDRVVLFDPNQLLHRDVQQLRSISVTASGSMPVRA</sequence>
<evidence type="ECO:0000256" key="2">
    <source>
        <dbReference type="ARBA" id="ARBA00034247"/>
    </source>
</evidence>
<keyword evidence="3" id="KW-0812">Transmembrane</keyword>
<dbReference type="PROSITE" id="PS50887">
    <property type="entry name" value="GGDEF"/>
    <property type="match status" value="1"/>
</dbReference>
<keyword evidence="6" id="KW-1185">Reference proteome</keyword>
<feature type="transmembrane region" description="Helical" evidence="3">
    <location>
        <begin position="94"/>
        <end position="113"/>
    </location>
</feature>
<dbReference type="SMART" id="SM00267">
    <property type="entry name" value="GGDEF"/>
    <property type="match status" value="1"/>
</dbReference>
<keyword evidence="3" id="KW-1133">Transmembrane helix</keyword>
<dbReference type="PANTHER" id="PTHR45138:SF9">
    <property type="entry name" value="DIGUANYLATE CYCLASE DGCM-RELATED"/>
    <property type="match status" value="1"/>
</dbReference>
<evidence type="ECO:0000256" key="3">
    <source>
        <dbReference type="SAM" id="Phobius"/>
    </source>
</evidence>
<dbReference type="PANTHER" id="PTHR45138">
    <property type="entry name" value="REGULATORY COMPONENTS OF SENSORY TRANSDUCTION SYSTEM"/>
    <property type="match status" value="1"/>
</dbReference>
<dbReference type="InterPro" id="IPR000160">
    <property type="entry name" value="GGDEF_dom"/>
</dbReference>
<feature type="transmembrane region" description="Helical" evidence="3">
    <location>
        <begin position="152"/>
        <end position="174"/>
    </location>
</feature>
<reference evidence="5 6" key="1">
    <citation type="submission" date="2024-06" db="EMBL/GenBank/DDBJ databases">
        <title>Genomic Encyclopedia of Type Strains, Phase IV (KMG-IV): sequencing the most valuable type-strain genomes for metagenomic binning, comparative biology and taxonomic classification.</title>
        <authorList>
            <person name="Goeker M."/>
        </authorList>
    </citation>
    <scope>NUCLEOTIDE SEQUENCE [LARGE SCALE GENOMIC DNA]</scope>
    <source>
        <strain evidence="5 6">DSM 29780</strain>
    </source>
</reference>
<name>A0ABV2J612_9HYPH</name>
<organism evidence="5 6">
    <name type="scientific">Rhizobium aquaticum</name>
    <dbReference type="NCBI Taxonomy" id="1549636"/>
    <lineage>
        <taxon>Bacteria</taxon>
        <taxon>Pseudomonadati</taxon>
        <taxon>Pseudomonadota</taxon>
        <taxon>Alphaproteobacteria</taxon>
        <taxon>Hyphomicrobiales</taxon>
        <taxon>Rhizobiaceae</taxon>
        <taxon>Rhizobium/Agrobacterium group</taxon>
        <taxon>Rhizobium</taxon>
    </lineage>
</organism>
<evidence type="ECO:0000313" key="5">
    <source>
        <dbReference type="EMBL" id="MET3615249.1"/>
    </source>
</evidence>
<dbReference type="InterPro" id="IPR050469">
    <property type="entry name" value="Diguanylate_Cyclase"/>
</dbReference>
<feature type="transmembrane region" description="Helical" evidence="3">
    <location>
        <begin position="186"/>
        <end position="209"/>
    </location>
</feature>
<dbReference type="NCBIfam" id="TIGR00254">
    <property type="entry name" value="GGDEF"/>
    <property type="match status" value="1"/>
</dbReference>
<keyword evidence="3" id="KW-0472">Membrane</keyword>
<feature type="transmembrane region" description="Helical" evidence="3">
    <location>
        <begin position="119"/>
        <end position="140"/>
    </location>
</feature>